<reference evidence="2" key="1">
    <citation type="journal article" date="2013" name="Nature">
        <title>Draft genome of the wheat A-genome progenitor Triticum urartu.</title>
        <authorList>
            <person name="Ling H.Q."/>
            <person name="Zhao S."/>
            <person name="Liu D."/>
            <person name="Wang J."/>
            <person name="Sun H."/>
            <person name="Zhang C."/>
            <person name="Fan H."/>
            <person name="Li D."/>
            <person name="Dong L."/>
            <person name="Tao Y."/>
            <person name="Gao C."/>
            <person name="Wu H."/>
            <person name="Li Y."/>
            <person name="Cui Y."/>
            <person name="Guo X."/>
            <person name="Zheng S."/>
            <person name="Wang B."/>
            <person name="Yu K."/>
            <person name="Liang Q."/>
            <person name="Yang W."/>
            <person name="Lou X."/>
            <person name="Chen J."/>
            <person name="Feng M."/>
            <person name="Jian J."/>
            <person name="Zhang X."/>
            <person name="Luo G."/>
            <person name="Jiang Y."/>
            <person name="Liu J."/>
            <person name="Wang Z."/>
            <person name="Sha Y."/>
            <person name="Zhang B."/>
            <person name="Wu H."/>
            <person name="Tang D."/>
            <person name="Shen Q."/>
            <person name="Xue P."/>
            <person name="Zou S."/>
            <person name="Wang X."/>
            <person name="Liu X."/>
            <person name="Wang F."/>
            <person name="Yang Y."/>
            <person name="An X."/>
            <person name="Dong Z."/>
            <person name="Zhang K."/>
            <person name="Zhang X."/>
            <person name="Luo M.C."/>
            <person name="Dvorak J."/>
            <person name="Tong Y."/>
            <person name="Wang J."/>
            <person name="Yang H."/>
            <person name="Li Z."/>
            <person name="Wang D."/>
            <person name="Zhang A."/>
            <person name="Wang J."/>
        </authorList>
    </citation>
    <scope>NUCLEOTIDE SEQUENCE</scope>
</reference>
<dbReference type="GO" id="GO:0019509">
    <property type="term" value="P:L-methionine salvage from methylthioadenosine"/>
    <property type="evidence" value="ECO:0007669"/>
    <property type="project" value="InterPro"/>
</dbReference>
<dbReference type="GO" id="GO:0008930">
    <property type="term" value="F:methylthioadenosine nucleosidase activity"/>
    <property type="evidence" value="ECO:0007669"/>
    <property type="project" value="InterPro"/>
</dbReference>
<proteinExistence type="predicted"/>
<accession>M7YFE0</accession>
<protein>
    <submittedName>
        <fullName evidence="2">5'-methylthioadenosine/S-adenosylhomocysteine nucleosidase 1</fullName>
    </submittedName>
</protein>
<organism evidence="2">
    <name type="scientific">Triticum urartu</name>
    <name type="common">Red wild einkorn</name>
    <name type="synonym">Crithodium urartu</name>
    <dbReference type="NCBI Taxonomy" id="4572"/>
    <lineage>
        <taxon>Eukaryota</taxon>
        <taxon>Viridiplantae</taxon>
        <taxon>Streptophyta</taxon>
        <taxon>Embryophyta</taxon>
        <taxon>Tracheophyta</taxon>
        <taxon>Spermatophyta</taxon>
        <taxon>Magnoliopsida</taxon>
        <taxon>Liliopsida</taxon>
        <taxon>Poales</taxon>
        <taxon>Poaceae</taxon>
        <taxon>BOP clade</taxon>
        <taxon>Pooideae</taxon>
        <taxon>Triticodae</taxon>
        <taxon>Triticeae</taxon>
        <taxon>Triticinae</taxon>
        <taxon>Triticum</taxon>
    </lineage>
</organism>
<dbReference type="eggNOG" id="ENOG502QTZK">
    <property type="taxonomic scope" value="Eukaryota"/>
</dbReference>
<gene>
    <name evidence="2" type="ORF">TRIUR3_22338</name>
</gene>
<evidence type="ECO:0000259" key="1">
    <source>
        <dbReference type="Pfam" id="PF01048"/>
    </source>
</evidence>
<dbReference type="AlphaFoldDB" id="M7YFE0"/>
<dbReference type="GO" id="GO:0009116">
    <property type="term" value="P:nucleoside metabolic process"/>
    <property type="evidence" value="ECO:0007669"/>
    <property type="project" value="InterPro"/>
</dbReference>
<name>M7YFE0_TRIUA</name>
<dbReference type="PANTHER" id="PTHR46994:SF1">
    <property type="entry name" value="5'-METHYLTHIOADENOSINE NUCLEOSIDASE"/>
    <property type="match status" value="1"/>
</dbReference>
<dbReference type="OMA" id="TGAPWIR"/>
<evidence type="ECO:0000313" key="2">
    <source>
        <dbReference type="EMBL" id="EMS45872.1"/>
    </source>
</evidence>
<dbReference type="SUPFAM" id="SSF53167">
    <property type="entry name" value="Purine and uridine phosphorylases"/>
    <property type="match status" value="1"/>
</dbReference>
<dbReference type="Gene3D" id="3.40.50.1580">
    <property type="entry name" value="Nucleoside phosphorylase domain"/>
    <property type="match status" value="1"/>
</dbReference>
<dbReference type="InterPro" id="IPR000845">
    <property type="entry name" value="Nucleoside_phosphorylase_d"/>
</dbReference>
<dbReference type="InterPro" id="IPR035994">
    <property type="entry name" value="Nucleoside_phosphorylase_sf"/>
</dbReference>
<dbReference type="EMBL" id="KD280694">
    <property type="protein sequence ID" value="EMS45872.1"/>
    <property type="molecule type" value="Genomic_DNA"/>
</dbReference>
<dbReference type="PANTHER" id="PTHR46994">
    <property type="entry name" value="5'-METHYLTHIOADENOSINE/S-ADENOSYLHOMOCYSTEINE NUCLEOSIDASE 1"/>
    <property type="match status" value="1"/>
</dbReference>
<dbReference type="Pfam" id="PF01048">
    <property type="entry name" value="PNP_UDP_1"/>
    <property type="match status" value="1"/>
</dbReference>
<sequence>MAPPSSEEPAAASGAGAISKVLVVIAMQTEALPLVTRFQLVEAAADDSMLEPVGPQFSLDALKLTPFFVGTHLTDFLKVPLGLGTMATTKASTSISSGLEKTLCLARGAGIGDVFLASDVAFHDRRIPIPVFDSYGIGARKTFETPNIVKELNLKVGKLSTGDSLDMSPHDETAILSNEATVKDMEGAAVAYVADLFSTPAIFVKAVTDIVDGEKPTAEEFLQNLISVTMALDQAVMQVQRASEDDETTPLSGDRPFFTAVMCKTHVQKPYLLVGDACVFELVSGYAGDGGKREVVLEVQVLRRGGLPEPEDLGTKGDTTDEPIVIME</sequence>
<dbReference type="STRING" id="4572.M7YFE0"/>
<feature type="domain" description="Nucleoside phosphorylase" evidence="1">
    <location>
        <begin position="105"/>
        <end position="236"/>
    </location>
</feature>
<dbReference type="InterPro" id="IPR044580">
    <property type="entry name" value="MTAN"/>
</dbReference>